<sequence>MGFITALTLLITVISLAAAQETGNHPEWPRWCGKAYQPQYPSFEPGGHTVEPAPLPDGPALNIQFKPRYSIYLESEKQADFIVNANLSRWHGQKWPRLTGPSPPPVVFTINLVSSNDVLVSSRVNVGTAGTLFAFNLTRLRPRFEPYQVVLFGATPDGASNVTATSEVVFLPEKKTGSVTKLDNLHGGILFRSAAKGGVFEPFLPIGYYASCDRFLCDRDYASKVRAYRELGMNSMVSLTTVQDSRGVYSYMDGLGLRYMYDLRGSYKNLSAVREQVSEIRDFDGLYSYWGADEPDGHQDPFDLLPQARDAIRQLDPYHPVSVTLNCQDFHFKEYTAGADFIMEDAYPIAINGTFSKWGTACNATYGDCGCDNCRGGVQDVSARLDGLARHEQWLGLWPKTKAHNPQAFHGEGYWLRDPTDEEEVAMVALALHHGAKAIAAWLWPSSDSLGRAMGRFGAAVSRDPVRDLLVTARARARAVRVGAAGAHEAAVDAAYWVGEGRVLVSVVNAGQDAIDGEVSVSLPEGVVVKSREAVVWGSGTWTLDHGHVRLSGQSGMATNIILLGV</sequence>
<dbReference type="Gene3D" id="3.20.20.80">
    <property type="entry name" value="Glycosidases"/>
    <property type="match status" value="1"/>
</dbReference>
<keyword evidence="1" id="KW-0732">Signal</keyword>
<reference evidence="3" key="1">
    <citation type="submission" date="2024-06" db="EMBL/GenBank/DDBJ databases">
        <title>Draft Genome Sequences of Epichloe bromicola Strains Isolated from Elymus ciliaris.</title>
        <authorList>
            <consortium name="Epichloe bromicola genome sequencing consortium"/>
            <person name="Miura A."/>
            <person name="Imano S."/>
            <person name="Ashida A."/>
            <person name="Sato I."/>
            <person name="Chiba S."/>
            <person name="Tanaka A."/>
            <person name="Camagna M."/>
            <person name="Takemoto D."/>
        </authorList>
    </citation>
    <scope>NUCLEOTIDE SEQUENCE [LARGE SCALE GENOMIC DNA]</scope>
    <source>
        <strain evidence="3">DP</strain>
    </source>
</reference>
<evidence type="ECO:0008006" key="4">
    <source>
        <dbReference type="Google" id="ProtNLM"/>
    </source>
</evidence>
<dbReference type="EMBL" id="BAAFGZ010000021">
    <property type="protein sequence ID" value="GAB0132614.1"/>
    <property type="molecule type" value="Genomic_DNA"/>
</dbReference>
<feature type="signal peptide" evidence="1">
    <location>
        <begin position="1"/>
        <end position="19"/>
    </location>
</feature>
<feature type="chain" id="PRO_5046145907" description="Glycoside hydrolase subgroup catalytic core protein" evidence="1">
    <location>
        <begin position="20"/>
        <end position="566"/>
    </location>
</feature>
<comment type="caution">
    <text evidence="2">The sequence shown here is derived from an EMBL/GenBank/DDBJ whole genome shotgun (WGS) entry which is preliminary data.</text>
</comment>
<evidence type="ECO:0000313" key="2">
    <source>
        <dbReference type="EMBL" id="GAB0132614.1"/>
    </source>
</evidence>
<proteinExistence type="predicted"/>
<keyword evidence="3" id="KW-1185">Reference proteome</keyword>
<evidence type="ECO:0000256" key="1">
    <source>
        <dbReference type="SAM" id="SignalP"/>
    </source>
</evidence>
<dbReference type="Proteomes" id="UP001562357">
    <property type="component" value="Unassembled WGS sequence"/>
</dbReference>
<accession>A0ABQ0CGP2</accession>
<gene>
    <name evidence="2" type="primary">g1044</name>
    <name evidence="2" type="ORF">EsDP_00001044</name>
</gene>
<protein>
    <recommendedName>
        <fullName evidence="4">Glycoside hydrolase subgroup catalytic core protein</fullName>
    </recommendedName>
</protein>
<evidence type="ECO:0000313" key="3">
    <source>
        <dbReference type="Proteomes" id="UP001562357"/>
    </source>
</evidence>
<organism evidence="2 3">
    <name type="scientific">Epichloe bromicola</name>
    <dbReference type="NCBI Taxonomy" id="79588"/>
    <lineage>
        <taxon>Eukaryota</taxon>
        <taxon>Fungi</taxon>
        <taxon>Dikarya</taxon>
        <taxon>Ascomycota</taxon>
        <taxon>Pezizomycotina</taxon>
        <taxon>Sordariomycetes</taxon>
        <taxon>Hypocreomycetidae</taxon>
        <taxon>Hypocreales</taxon>
        <taxon>Clavicipitaceae</taxon>
        <taxon>Epichloe</taxon>
    </lineage>
</organism>
<name>A0ABQ0CGP2_9HYPO</name>